<sequence length="80" mass="8561">MIRLLVSPEEEVCCGLSKCQETAGQTPNGPQEGRRDPDPEAGSGSGPQLSVSAELQTLREPNVPPPQLALQRITYPALHI</sequence>
<feature type="region of interest" description="Disordered" evidence="1">
    <location>
        <begin position="19"/>
        <end position="66"/>
    </location>
</feature>
<accession>A0AAD9BHY0</accession>
<name>A0AAD9BHY0_DISEL</name>
<feature type="compositionally biased region" description="Polar residues" evidence="1">
    <location>
        <begin position="46"/>
        <end position="55"/>
    </location>
</feature>
<evidence type="ECO:0000313" key="2">
    <source>
        <dbReference type="EMBL" id="KAK1883156.1"/>
    </source>
</evidence>
<dbReference type="AlphaFoldDB" id="A0AAD9BHY0"/>
<evidence type="ECO:0000313" key="3">
    <source>
        <dbReference type="Proteomes" id="UP001228049"/>
    </source>
</evidence>
<reference evidence="2" key="1">
    <citation type="submission" date="2023-04" db="EMBL/GenBank/DDBJ databases">
        <title>Chromosome-level genome of Chaenocephalus aceratus.</title>
        <authorList>
            <person name="Park H."/>
        </authorList>
    </citation>
    <scope>NUCLEOTIDE SEQUENCE</scope>
    <source>
        <strain evidence="2">DE</strain>
        <tissue evidence="2">Muscle</tissue>
    </source>
</reference>
<feature type="compositionally biased region" description="Polar residues" evidence="1">
    <location>
        <begin position="19"/>
        <end position="29"/>
    </location>
</feature>
<evidence type="ECO:0000256" key="1">
    <source>
        <dbReference type="SAM" id="MobiDB-lite"/>
    </source>
</evidence>
<gene>
    <name evidence="2" type="ORF">KUDE01_023931</name>
</gene>
<proteinExistence type="predicted"/>
<keyword evidence="3" id="KW-1185">Reference proteome</keyword>
<protein>
    <submittedName>
        <fullName evidence="2">Mediator of RNA polymerase II transcription subunit 17</fullName>
    </submittedName>
</protein>
<dbReference type="Proteomes" id="UP001228049">
    <property type="component" value="Unassembled WGS sequence"/>
</dbReference>
<organism evidence="2 3">
    <name type="scientific">Dissostichus eleginoides</name>
    <name type="common">Patagonian toothfish</name>
    <name type="synonym">Dissostichus amissus</name>
    <dbReference type="NCBI Taxonomy" id="100907"/>
    <lineage>
        <taxon>Eukaryota</taxon>
        <taxon>Metazoa</taxon>
        <taxon>Chordata</taxon>
        <taxon>Craniata</taxon>
        <taxon>Vertebrata</taxon>
        <taxon>Euteleostomi</taxon>
        <taxon>Actinopterygii</taxon>
        <taxon>Neopterygii</taxon>
        <taxon>Teleostei</taxon>
        <taxon>Neoteleostei</taxon>
        <taxon>Acanthomorphata</taxon>
        <taxon>Eupercaria</taxon>
        <taxon>Perciformes</taxon>
        <taxon>Notothenioidei</taxon>
        <taxon>Nototheniidae</taxon>
        <taxon>Dissostichus</taxon>
    </lineage>
</organism>
<dbReference type="EMBL" id="JASDAP010000023">
    <property type="protein sequence ID" value="KAK1883156.1"/>
    <property type="molecule type" value="Genomic_DNA"/>
</dbReference>
<comment type="caution">
    <text evidence="2">The sequence shown here is derived from an EMBL/GenBank/DDBJ whole genome shotgun (WGS) entry which is preliminary data.</text>
</comment>